<keyword evidence="3" id="KW-1185">Reference proteome</keyword>
<evidence type="ECO:0000256" key="1">
    <source>
        <dbReference type="SAM" id="Phobius"/>
    </source>
</evidence>
<dbReference type="KEGG" id="hta:BVU17_15490"/>
<accession>A0A2H5A2T9</accession>
<name>A0A2H5A2T9_9EURY</name>
<keyword evidence="1" id="KW-0472">Membrane</keyword>
<reference evidence="2 3" key="1">
    <citation type="submission" date="2017-01" db="EMBL/GenBank/DDBJ databases">
        <title>A Red Light-Sensitive Sensory Rhodopsin I From Haloarcula taiwanensis, A New Haloarchaeon Isolated From Taiwan.</title>
        <authorList>
            <person name="Yang C.-S."/>
            <person name="Han Y.-A."/>
            <person name="Chen P.-C."/>
            <person name="Ng W.V."/>
            <person name="Chen T.-W."/>
        </authorList>
    </citation>
    <scope>NUCLEOTIDE SEQUENCE [LARGE SCALE GENOMIC DNA]</scope>
    <source>
        <strain evidence="2 3">Taiwanensis</strain>
    </source>
</reference>
<gene>
    <name evidence="2" type="ORF">BVU17_15490</name>
</gene>
<keyword evidence="1" id="KW-0812">Transmembrane</keyword>
<evidence type="ECO:0000313" key="2">
    <source>
        <dbReference type="EMBL" id="AUG48997.1"/>
    </source>
</evidence>
<dbReference type="AlphaFoldDB" id="A0A2H5A2T9"/>
<proteinExistence type="predicted"/>
<feature type="transmembrane region" description="Helical" evidence="1">
    <location>
        <begin position="7"/>
        <end position="28"/>
    </location>
</feature>
<keyword evidence="1" id="KW-1133">Transmembrane helix</keyword>
<dbReference type="EMBL" id="CP019155">
    <property type="protein sequence ID" value="AUG48997.1"/>
    <property type="molecule type" value="Genomic_DNA"/>
</dbReference>
<protein>
    <submittedName>
        <fullName evidence="2">Uncharacterized protein</fullName>
    </submittedName>
</protein>
<organism evidence="2 3">
    <name type="scientific">Haloarcula taiwanensis</name>
    <dbReference type="NCBI Taxonomy" id="1932004"/>
    <lineage>
        <taxon>Archaea</taxon>
        <taxon>Methanobacteriati</taxon>
        <taxon>Methanobacteriota</taxon>
        <taxon>Stenosarchaea group</taxon>
        <taxon>Halobacteria</taxon>
        <taxon>Halobacteriales</taxon>
        <taxon>Haloarculaceae</taxon>
        <taxon>Haloarcula</taxon>
    </lineage>
</organism>
<dbReference type="Proteomes" id="UP000242917">
    <property type="component" value="Chromosome II"/>
</dbReference>
<evidence type="ECO:0000313" key="3">
    <source>
        <dbReference type="Proteomes" id="UP000242917"/>
    </source>
</evidence>
<sequence>MSADQSLEILVVAILYMYIFVMVIGPALESVTGLQALSADGVRGIERTWALVSNPQGWLLCLGYVPVHYTYLFVRARLAGEPIDVYWE</sequence>
<dbReference type="OrthoDB" id="284686at2157"/>